<keyword evidence="3 6" id="KW-1133">Transmembrane helix</keyword>
<feature type="compositionally biased region" description="Low complexity" evidence="5">
    <location>
        <begin position="452"/>
        <end position="464"/>
    </location>
</feature>
<proteinExistence type="predicted"/>
<keyword evidence="4 6" id="KW-0472">Membrane</keyword>
<feature type="region of interest" description="Disordered" evidence="5">
    <location>
        <begin position="452"/>
        <end position="474"/>
    </location>
</feature>
<evidence type="ECO:0000313" key="7">
    <source>
        <dbReference type="EMBL" id="KAH9501922.1"/>
    </source>
</evidence>
<feature type="transmembrane region" description="Helical" evidence="6">
    <location>
        <begin position="592"/>
        <end position="610"/>
    </location>
</feature>
<reference evidence="7" key="1">
    <citation type="submission" date="2013-05" db="EMBL/GenBank/DDBJ databases">
        <authorList>
            <person name="Yim A.K.Y."/>
            <person name="Chan T.F."/>
            <person name="Ji K.M."/>
            <person name="Liu X.Y."/>
            <person name="Zhou J.W."/>
            <person name="Li R.Q."/>
            <person name="Yang K.Y."/>
            <person name="Li J."/>
            <person name="Li M."/>
            <person name="Law P.T.W."/>
            <person name="Wu Y.L."/>
            <person name="Cai Z.L."/>
            <person name="Qin H."/>
            <person name="Bao Y."/>
            <person name="Leung R.K.K."/>
            <person name="Ng P.K.S."/>
            <person name="Zou J."/>
            <person name="Zhong X.J."/>
            <person name="Ran P.X."/>
            <person name="Zhong N.S."/>
            <person name="Liu Z.G."/>
            <person name="Tsui S.K.W."/>
        </authorList>
    </citation>
    <scope>NUCLEOTIDE SEQUENCE</scope>
    <source>
        <strain evidence="7">Derf</strain>
        <tissue evidence="7">Whole organism</tissue>
    </source>
</reference>
<dbReference type="InterPro" id="IPR037185">
    <property type="entry name" value="EmrE-like"/>
</dbReference>
<gene>
    <name evidence="7" type="ORF">DERF_012731</name>
</gene>
<evidence type="ECO:0000256" key="2">
    <source>
        <dbReference type="ARBA" id="ARBA00022692"/>
    </source>
</evidence>
<accession>A0A922HU17</accession>
<dbReference type="GO" id="GO:0016020">
    <property type="term" value="C:membrane"/>
    <property type="evidence" value="ECO:0007669"/>
    <property type="project" value="UniProtKB-SubCell"/>
</dbReference>
<dbReference type="PANTHER" id="PTHR22911:SF6">
    <property type="entry name" value="SOLUTE CARRIER FAMILY 35 MEMBER G1"/>
    <property type="match status" value="1"/>
</dbReference>
<evidence type="ECO:0000256" key="5">
    <source>
        <dbReference type="SAM" id="MobiDB-lite"/>
    </source>
</evidence>
<protein>
    <recommendedName>
        <fullName evidence="9">Solute carrier family 35 member G1-like</fullName>
    </recommendedName>
</protein>
<keyword evidence="2 6" id="KW-0812">Transmembrane</keyword>
<name>A0A922HU17_DERFA</name>
<dbReference type="PANTHER" id="PTHR22911">
    <property type="entry name" value="ACYL-MALONYL CONDENSING ENZYME-RELATED"/>
    <property type="match status" value="1"/>
</dbReference>
<evidence type="ECO:0000256" key="3">
    <source>
        <dbReference type="ARBA" id="ARBA00022989"/>
    </source>
</evidence>
<feature type="transmembrane region" description="Helical" evidence="6">
    <location>
        <begin position="519"/>
        <end position="539"/>
    </location>
</feature>
<dbReference type="Proteomes" id="UP000790347">
    <property type="component" value="Unassembled WGS sequence"/>
</dbReference>
<evidence type="ECO:0000256" key="1">
    <source>
        <dbReference type="ARBA" id="ARBA00004141"/>
    </source>
</evidence>
<comment type="caution">
    <text evidence="7">The sequence shown here is derived from an EMBL/GenBank/DDBJ whole genome shotgun (WGS) entry which is preliminary data.</text>
</comment>
<keyword evidence="8" id="KW-1185">Reference proteome</keyword>
<evidence type="ECO:0000313" key="8">
    <source>
        <dbReference type="Proteomes" id="UP000790347"/>
    </source>
</evidence>
<reference evidence="7" key="2">
    <citation type="journal article" date="2022" name="Res Sq">
        <title>Comparative Genomics Reveals Insights into the Divergent Evolution of Astigmatic Mites and Household Pest Adaptations.</title>
        <authorList>
            <person name="Xiong Q."/>
            <person name="Wan A.T.-Y."/>
            <person name="Liu X.-Y."/>
            <person name="Fung C.S.-H."/>
            <person name="Xiao X."/>
            <person name="Malainual N."/>
            <person name="Hou J."/>
            <person name="Wang L."/>
            <person name="Wang M."/>
            <person name="Yang K."/>
            <person name="Cui Y."/>
            <person name="Leung E."/>
            <person name="Nong W."/>
            <person name="Shin S.-K."/>
            <person name="Au S."/>
            <person name="Jeong K.Y."/>
            <person name="Chew F.T."/>
            <person name="Hui J."/>
            <person name="Leung T.F."/>
            <person name="Tungtrongchitr A."/>
            <person name="Zhong N."/>
            <person name="Liu Z."/>
            <person name="Tsui S."/>
        </authorList>
    </citation>
    <scope>NUCLEOTIDE SEQUENCE</scope>
    <source>
        <strain evidence="7">Derf</strain>
        <tissue evidence="7">Whole organism</tissue>
    </source>
</reference>
<dbReference type="SUPFAM" id="SSF103481">
    <property type="entry name" value="Multidrug resistance efflux transporter EmrE"/>
    <property type="match status" value="1"/>
</dbReference>
<evidence type="ECO:0008006" key="9">
    <source>
        <dbReference type="Google" id="ProtNLM"/>
    </source>
</evidence>
<feature type="transmembrane region" description="Helical" evidence="6">
    <location>
        <begin position="647"/>
        <end position="669"/>
    </location>
</feature>
<dbReference type="AlphaFoldDB" id="A0A922HU17"/>
<feature type="transmembrane region" description="Helical" evidence="6">
    <location>
        <begin position="345"/>
        <end position="365"/>
    </location>
</feature>
<comment type="subcellular location">
    <subcellularLocation>
        <location evidence="1">Membrane</location>
        <topology evidence="1">Multi-pass membrane protein</topology>
    </subcellularLocation>
</comment>
<feature type="transmembrane region" description="Helical" evidence="6">
    <location>
        <begin position="560"/>
        <end position="580"/>
    </location>
</feature>
<dbReference type="EMBL" id="ASGP02000006">
    <property type="protein sequence ID" value="KAH9501922.1"/>
    <property type="molecule type" value="Genomic_DNA"/>
</dbReference>
<evidence type="ECO:0000256" key="4">
    <source>
        <dbReference type="ARBA" id="ARBA00023136"/>
    </source>
</evidence>
<organism evidence="7 8">
    <name type="scientific">Dermatophagoides farinae</name>
    <name type="common">American house dust mite</name>
    <dbReference type="NCBI Taxonomy" id="6954"/>
    <lineage>
        <taxon>Eukaryota</taxon>
        <taxon>Metazoa</taxon>
        <taxon>Ecdysozoa</taxon>
        <taxon>Arthropoda</taxon>
        <taxon>Chelicerata</taxon>
        <taxon>Arachnida</taxon>
        <taxon>Acari</taxon>
        <taxon>Acariformes</taxon>
        <taxon>Sarcoptiformes</taxon>
        <taxon>Astigmata</taxon>
        <taxon>Psoroptidia</taxon>
        <taxon>Analgoidea</taxon>
        <taxon>Pyroglyphidae</taxon>
        <taxon>Dermatophagoidinae</taxon>
        <taxon>Dermatophagoides</taxon>
    </lineage>
</organism>
<sequence length="687" mass="77754">MVRNVHQQQYHERTPSPNIQQQMATTIKTLSCKASMIPRMLTIKPSSSSLSSGLDIVTTQDTITVRCMANLTDLNDNFIHPVFDLSFGDTTNTGVYIVRGQPDCFDNYTRCKSEFHVSTLALIKLLLPSSSTTANHRPQYSTSSPNTIKVTCDVADTSGYSRLPIRCNDSGFFHFPKVFNYGDMCYAKTGSTEDVCGTNMKCLKVDKNSPSSSMSCQCKHGYSNVTIWIMAMNLAKTICIKPIGLQQQQQCLINEQCMAMDSNSICQYDNKYGYPICKCRHGYHPKQNNSICQSIERTTVQPCTTDIESTLSNQPKNTVSPSPIIDKQMKSNEESSPLSNKISHLGLVIFLIVLLWAIIIAAVLVRYAKQKQHLDIHYHHQKHRQQQIQHDNDGNDEKLKKNSNMIKNHHPVILKSHDHLYHSNSDNDDNNDQIEMRIDDNHGVHELTTTIQSTTKQQQIIQSSHQKKKNRNSNETANINSCNFALYKGIFYSSLSSVFFSLSAVIVKYLKDIHPGQLAVSRFFGIFILTIPLIVYHDLNPFGPPELRPILIMRGAHHAVIMFNFGWVAIIETTILTTLLNGFSMPRTPFEWYLIVVLAVFSFCGQMLLTRSLQLEQAGPVSVVRATTDITLAFLWQLIIFKETPDLWSIFGALVVSSCIVLTAMRKWVLSLPEHSRIRDKLYFLLL</sequence>
<evidence type="ECO:0000256" key="6">
    <source>
        <dbReference type="SAM" id="Phobius"/>
    </source>
</evidence>